<keyword evidence="9" id="KW-0418">Kinase</keyword>
<accession>A0A830CZS3</accession>
<keyword evidence="4" id="KW-0677">Repeat</keyword>
<dbReference type="EMBL" id="BMAC01000631">
    <property type="protein sequence ID" value="GFQ00506.1"/>
    <property type="molecule type" value="Genomic_DNA"/>
</dbReference>
<dbReference type="PROSITE" id="PS50026">
    <property type="entry name" value="EGF_3"/>
    <property type="match status" value="1"/>
</dbReference>
<dbReference type="InterPro" id="IPR025287">
    <property type="entry name" value="WAK_GUB"/>
</dbReference>
<evidence type="ECO:0000256" key="6">
    <source>
        <dbReference type="PROSITE-ProRule" id="PRU00076"/>
    </source>
</evidence>
<keyword evidence="9" id="KW-0675">Receptor</keyword>
<keyword evidence="3 7" id="KW-0732">Signal</keyword>
<reference evidence="9" key="1">
    <citation type="submission" date="2020-07" db="EMBL/GenBank/DDBJ databases">
        <title>Ethylene signaling mediates host invasion by parasitic plants.</title>
        <authorList>
            <person name="Yoshida S."/>
        </authorList>
    </citation>
    <scope>NUCLEOTIDE SEQUENCE</scope>
    <source>
        <strain evidence="9">Okayama</strain>
    </source>
</reference>
<dbReference type="GO" id="GO:0016301">
    <property type="term" value="F:kinase activity"/>
    <property type="evidence" value="ECO:0007669"/>
    <property type="project" value="UniProtKB-KW"/>
</dbReference>
<dbReference type="GO" id="GO:0005509">
    <property type="term" value="F:calcium ion binding"/>
    <property type="evidence" value="ECO:0007669"/>
    <property type="project" value="InterPro"/>
</dbReference>
<evidence type="ECO:0000256" key="1">
    <source>
        <dbReference type="ARBA" id="ARBA00004167"/>
    </source>
</evidence>
<dbReference type="InterPro" id="IPR000742">
    <property type="entry name" value="EGF"/>
</dbReference>
<protein>
    <submittedName>
        <fullName evidence="9">Wall-associated receptor kinase 2</fullName>
    </submittedName>
</protein>
<dbReference type="SMART" id="SM00181">
    <property type="entry name" value="EGF"/>
    <property type="match status" value="2"/>
</dbReference>
<gene>
    <name evidence="9" type="ORF">PHJA_002194600</name>
</gene>
<sequence>MYLNYAPNYPLLFFIICLLTLTQAQTISKPNCPNKCGNLTVPYPFGIGIGAGCALNSDFEVNCNASFSPPKPFIRRGNLEILRISDNQIRIKNWVAATCYDQFGNVTRENRAWINLGTTPFAFSDVNKFTIVGCDEFALIAGSDGRNFTSGCVSLCSSSQDLIEGDCSGIGCCQTAIPKGLKSFNANLGTLYSHARISSFNPCGYAFLGDPESYEFSATDLNDTGFQNRTIENVPVVLEWAIGAQNCSEAGRLNGFACLGNSVCVDSETGLGGYRCSCLEGYNGNPYLSPGCTDTNECANNPCGENGICTNIPGGFNCTCKKGYFGDGTKDGRGCIANNSTFPVTKLALGKDQFAL</sequence>
<dbReference type="Pfam" id="PF07645">
    <property type="entry name" value="EGF_CA"/>
    <property type="match status" value="1"/>
</dbReference>
<dbReference type="OrthoDB" id="4062651at2759"/>
<evidence type="ECO:0000256" key="5">
    <source>
        <dbReference type="ARBA" id="ARBA00023157"/>
    </source>
</evidence>
<feature type="signal peptide" evidence="7">
    <location>
        <begin position="1"/>
        <end position="24"/>
    </location>
</feature>
<keyword evidence="2 6" id="KW-0245">EGF-like domain</keyword>
<dbReference type="PROSITE" id="PS01187">
    <property type="entry name" value="EGF_CA"/>
    <property type="match status" value="1"/>
</dbReference>
<dbReference type="GO" id="GO:0016020">
    <property type="term" value="C:membrane"/>
    <property type="evidence" value="ECO:0007669"/>
    <property type="project" value="UniProtKB-SubCell"/>
</dbReference>
<keyword evidence="5" id="KW-1015">Disulfide bond</keyword>
<comment type="caution">
    <text evidence="6">Lacks conserved residue(s) required for the propagation of feature annotation.</text>
</comment>
<dbReference type="Pfam" id="PF13947">
    <property type="entry name" value="GUB_WAK_bind"/>
    <property type="match status" value="1"/>
</dbReference>
<dbReference type="InterPro" id="IPR018097">
    <property type="entry name" value="EGF_Ca-bd_CS"/>
</dbReference>
<feature type="domain" description="EGF-like" evidence="8">
    <location>
        <begin position="294"/>
        <end position="330"/>
    </location>
</feature>
<dbReference type="PROSITE" id="PS00010">
    <property type="entry name" value="ASX_HYDROXYL"/>
    <property type="match status" value="1"/>
</dbReference>
<dbReference type="Proteomes" id="UP000653305">
    <property type="component" value="Unassembled WGS sequence"/>
</dbReference>
<dbReference type="PANTHER" id="PTHR33491">
    <property type="entry name" value="OSJNBA0016N04.9 PROTEIN"/>
    <property type="match status" value="1"/>
</dbReference>
<evidence type="ECO:0000256" key="3">
    <source>
        <dbReference type="ARBA" id="ARBA00022729"/>
    </source>
</evidence>
<keyword evidence="10" id="KW-1185">Reference proteome</keyword>
<name>A0A830CZS3_9LAMI</name>
<evidence type="ECO:0000259" key="8">
    <source>
        <dbReference type="PROSITE" id="PS50026"/>
    </source>
</evidence>
<dbReference type="InterPro" id="IPR049883">
    <property type="entry name" value="NOTCH1_EGF-like"/>
</dbReference>
<dbReference type="Gene3D" id="2.10.25.10">
    <property type="entry name" value="Laminin"/>
    <property type="match status" value="2"/>
</dbReference>
<evidence type="ECO:0000313" key="9">
    <source>
        <dbReference type="EMBL" id="GFQ00506.1"/>
    </source>
</evidence>
<comment type="caution">
    <text evidence="9">The sequence shown here is derived from an EMBL/GenBank/DDBJ whole genome shotgun (WGS) entry which is preliminary data.</text>
</comment>
<organism evidence="9 10">
    <name type="scientific">Phtheirospermum japonicum</name>
    <dbReference type="NCBI Taxonomy" id="374723"/>
    <lineage>
        <taxon>Eukaryota</taxon>
        <taxon>Viridiplantae</taxon>
        <taxon>Streptophyta</taxon>
        <taxon>Embryophyta</taxon>
        <taxon>Tracheophyta</taxon>
        <taxon>Spermatophyta</taxon>
        <taxon>Magnoliopsida</taxon>
        <taxon>eudicotyledons</taxon>
        <taxon>Gunneridae</taxon>
        <taxon>Pentapetalae</taxon>
        <taxon>asterids</taxon>
        <taxon>lamiids</taxon>
        <taxon>Lamiales</taxon>
        <taxon>Orobanchaceae</taxon>
        <taxon>Orobanchaceae incertae sedis</taxon>
        <taxon>Phtheirospermum</taxon>
    </lineage>
</organism>
<dbReference type="SUPFAM" id="SSF57196">
    <property type="entry name" value="EGF/Laminin"/>
    <property type="match status" value="1"/>
</dbReference>
<keyword evidence="9" id="KW-0808">Transferase</keyword>
<evidence type="ECO:0000256" key="7">
    <source>
        <dbReference type="SAM" id="SignalP"/>
    </source>
</evidence>
<dbReference type="InterPro" id="IPR001881">
    <property type="entry name" value="EGF-like_Ca-bd_dom"/>
</dbReference>
<dbReference type="FunFam" id="2.10.25.10:FF:000038">
    <property type="entry name" value="Fibrillin 2"/>
    <property type="match status" value="1"/>
</dbReference>
<feature type="chain" id="PRO_5032866396" evidence="7">
    <location>
        <begin position="25"/>
        <end position="356"/>
    </location>
</feature>
<evidence type="ECO:0000313" key="10">
    <source>
        <dbReference type="Proteomes" id="UP000653305"/>
    </source>
</evidence>
<comment type="subcellular location">
    <subcellularLocation>
        <location evidence="1">Membrane</location>
        <topology evidence="1">Single-pass membrane protein</topology>
    </subcellularLocation>
</comment>
<dbReference type="CDD" id="cd00054">
    <property type="entry name" value="EGF_CA"/>
    <property type="match status" value="1"/>
</dbReference>
<evidence type="ECO:0000256" key="4">
    <source>
        <dbReference type="ARBA" id="ARBA00022737"/>
    </source>
</evidence>
<dbReference type="GO" id="GO:0030247">
    <property type="term" value="F:polysaccharide binding"/>
    <property type="evidence" value="ECO:0007669"/>
    <property type="project" value="InterPro"/>
</dbReference>
<dbReference type="InterPro" id="IPR000152">
    <property type="entry name" value="EGF-type_Asp/Asn_hydroxyl_site"/>
</dbReference>
<evidence type="ECO:0000256" key="2">
    <source>
        <dbReference type="ARBA" id="ARBA00022536"/>
    </source>
</evidence>
<dbReference type="AlphaFoldDB" id="A0A830CZS3"/>
<proteinExistence type="predicted"/>
<dbReference type="SMART" id="SM00179">
    <property type="entry name" value="EGF_CA"/>
    <property type="match status" value="1"/>
</dbReference>